<sequence>MLQLMQSFTSRNGKDQSQNSIKGHNSIN</sequence>
<dbReference type="EMBL" id="UINC01012607">
    <property type="protein sequence ID" value="SVA54966.1"/>
    <property type="molecule type" value="Genomic_DNA"/>
</dbReference>
<evidence type="ECO:0000256" key="1">
    <source>
        <dbReference type="SAM" id="MobiDB-lite"/>
    </source>
</evidence>
<accession>A0A381WR17</accession>
<dbReference type="AlphaFoldDB" id="A0A381WR17"/>
<reference evidence="2" key="1">
    <citation type="submission" date="2018-05" db="EMBL/GenBank/DDBJ databases">
        <authorList>
            <person name="Lanie J.A."/>
            <person name="Ng W.-L."/>
            <person name="Kazmierczak K.M."/>
            <person name="Andrzejewski T.M."/>
            <person name="Davidsen T.M."/>
            <person name="Wayne K.J."/>
            <person name="Tettelin H."/>
            <person name="Glass J.I."/>
            <person name="Rusch D."/>
            <person name="Podicherti R."/>
            <person name="Tsui H.-C.T."/>
            <person name="Winkler M.E."/>
        </authorList>
    </citation>
    <scope>NUCLEOTIDE SEQUENCE</scope>
</reference>
<organism evidence="2">
    <name type="scientific">marine metagenome</name>
    <dbReference type="NCBI Taxonomy" id="408172"/>
    <lineage>
        <taxon>unclassified sequences</taxon>
        <taxon>metagenomes</taxon>
        <taxon>ecological metagenomes</taxon>
    </lineage>
</organism>
<name>A0A381WR17_9ZZZZ</name>
<gene>
    <name evidence="2" type="ORF">METZ01_LOCUS107820</name>
</gene>
<evidence type="ECO:0000313" key="2">
    <source>
        <dbReference type="EMBL" id="SVA54966.1"/>
    </source>
</evidence>
<protein>
    <submittedName>
        <fullName evidence="2">Uncharacterized protein</fullName>
    </submittedName>
</protein>
<proteinExistence type="predicted"/>
<feature type="region of interest" description="Disordered" evidence="1">
    <location>
        <begin position="1"/>
        <end position="28"/>
    </location>
</feature>